<gene>
    <name evidence="1" type="ORF">HZZ13_01255</name>
</gene>
<name>A0ABS0PGZ2_9BRAD</name>
<organism evidence="1 2">
    <name type="scientific">Bradyrhizobium agreste</name>
    <dbReference type="NCBI Taxonomy" id="2751811"/>
    <lineage>
        <taxon>Bacteria</taxon>
        <taxon>Pseudomonadati</taxon>
        <taxon>Pseudomonadota</taxon>
        <taxon>Alphaproteobacteria</taxon>
        <taxon>Hyphomicrobiales</taxon>
        <taxon>Nitrobacteraceae</taxon>
        <taxon>Bradyrhizobium</taxon>
    </lineage>
</organism>
<dbReference type="RefSeq" id="WP_197957862.1">
    <property type="nucleotide sequence ID" value="NZ_JACCHP010000001.1"/>
</dbReference>
<evidence type="ECO:0000313" key="1">
    <source>
        <dbReference type="EMBL" id="MBH5396442.1"/>
    </source>
</evidence>
<sequence>MAMHYRNLSQSPIAPTIWCLDWPNGGAITVAPAAWETARSAFLGAAAGFVSQSIQKLLLICIEQEKAQAARTLCRNFSTSVLSRELSLDRTCAEAMS</sequence>
<evidence type="ECO:0000313" key="2">
    <source>
        <dbReference type="Proteomes" id="UP000807370"/>
    </source>
</evidence>
<accession>A0ABS0PGZ2</accession>
<reference evidence="1 2" key="1">
    <citation type="submission" date="2020-07" db="EMBL/GenBank/DDBJ databases">
        <title>Bradyrhizobium diversity isolated from nodules of indigenous legumes of Western Australia.</title>
        <authorList>
            <person name="Klepa M.S."/>
        </authorList>
    </citation>
    <scope>NUCLEOTIDE SEQUENCE [LARGE SCALE GENOMIC DNA]</scope>
    <source>
        <strain evidence="1 2">CNPSo 4010</strain>
    </source>
</reference>
<keyword evidence="2" id="KW-1185">Reference proteome</keyword>
<protein>
    <submittedName>
        <fullName evidence="1">Uncharacterized protein</fullName>
    </submittedName>
</protein>
<comment type="caution">
    <text evidence="1">The sequence shown here is derived from an EMBL/GenBank/DDBJ whole genome shotgun (WGS) entry which is preliminary data.</text>
</comment>
<dbReference type="Proteomes" id="UP000807370">
    <property type="component" value="Unassembled WGS sequence"/>
</dbReference>
<proteinExistence type="predicted"/>
<dbReference type="EMBL" id="JACCHP010000001">
    <property type="protein sequence ID" value="MBH5396442.1"/>
    <property type="molecule type" value="Genomic_DNA"/>
</dbReference>